<evidence type="ECO:0000313" key="2">
    <source>
        <dbReference type="EMBL" id="AKG43076.1"/>
    </source>
</evidence>
<sequence>MDKRQENRIALILAAVLAVGIVAAVLLSIALRESLISWAQGWPGGPVVFLVSLGLIGALGVATTAAAWLVHAWPQRSPWQSQLNPPVRYVITTIGAVVALISTVVLISAMPPRDRDPSGCDELGCWLEVHESGAWVWGLTALGVTTWLASLMLAYLFASDANRRWAAVIPQVLIGTGLGILLVILASAFRFQETYYDMAESWPGGPRLFLISAGATVGLGAGGSVWAWTRRRWLTPWGAVPLVLAGVAVTAAALSVLIAALAPRRYPGPALCDEGFYCRLDQSDGDATMTVALGWLTLLIAGVLVLIALIRSARARR</sequence>
<gene>
    <name evidence="2" type="ORF">SXIM_16920</name>
</gene>
<keyword evidence="1" id="KW-0812">Transmembrane</keyword>
<dbReference type="KEGG" id="sxi:SXIM_16920"/>
<dbReference type="RefSeq" id="WP_046723479.1">
    <property type="nucleotide sequence ID" value="NZ_CP009922.3"/>
</dbReference>
<dbReference type="AlphaFoldDB" id="A0A0F7CNK6"/>
<protein>
    <submittedName>
        <fullName evidence="2">Uncharacterized protein</fullName>
    </submittedName>
</protein>
<organism evidence="2 3">
    <name type="scientific">Streptomyces xiamenensis</name>
    <dbReference type="NCBI Taxonomy" id="408015"/>
    <lineage>
        <taxon>Bacteria</taxon>
        <taxon>Bacillati</taxon>
        <taxon>Actinomycetota</taxon>
        <taxon>Actinomycetes</taxon>
        <taxon>Kitasatosporales</taxon>
        <taxon>Streptomycetaceae</taxon>
        <taxon>Streptomyces</taxon>
    </lineage>
</organism>
<feature type="transmembrane region" description="Helical" evidence="1">
    <location>
        <begin position="289"/>
        <end position="310"/>
    </location>
</feature>
<name>A0A0F7CNK6_9ACTN</name>
<dbReference type="STRING" id="408015.SXIM_16920"/>
<dbReference type="HOGENOM" id="CLU_876954_0_0_11"/>
<feature type="transmembrane region" description="Helical" evidence="1">
    <location>
        <begin position="134"/>
        <end position="158"/>
    </location>
</feature>
<accession>A0A0F7CNK6</accession>
<feature type="transmembrane region" description="Helical" evidence="1">
    <location>
        <begin position="209"/>
        <end position="228"/>
    </location>
</feature>
<feature type="transmembrane region" description="Helical" evidence="1">
    <location>
        <begin position="48"/>
        <end position="69"/>
    </location>
</feature>
<keyword evidence="1" id="KW-1133">Transmembrane helix</keyword>
<proteinExistence type="predicted"/>
<keyword evidence="3" id="KW-1185">Reference proteome</keyword>
<reference evidence="2" key="1">
    <citation type="submission" date="2019-08" db="EMBL/GenBank/DDBJ databases">
        <title>Complete genome sequence of a mangrove-derived Streptomyces xiamenensis.</title>
        <authorList>
            <person name="Xu J."/>
        </authorList>
    </citation>
    <scope>NUCLEOTIDE SEQUENCE</scope>
    <source>
        <strain evidence="2">318</strain>
    </source>
</reference>
<dbReference type="PATRIC" id="fig|408015.6.peg.1726"/>
<dbReference type="EMBL" id="CP009922">
    <property type="protein sequence ID" value="AKG43076.1"/>
    <property type="molecule type" value="Genomic_DNA"/>
</dbReference>
<feature type="transmembrane region" description="Helical" evidence="1">
    <location>
        <begin position="240"/>
        <end position="261"/>
    </location>
</feature>
<evidence type="ECO:0000313" key="3">
    <source>
        <dbReference type="Proteomes" id="UP000034034"/>
    </source>
</evidence>
<feature type="transmembrane region" description="Helical" evidence="1">
    <location>
        <begin position="165"/>
        <end position="189"/>
    </location>
</feature>
<keyword evidence="1" id="KW-0472">Membrane</keyword>
<evidence type="ECO:0000256" key="1">
    <source>
        <dbReference type="SAM" id="Phobius"/>
    </source>
</evidence>
<dbReference type="Proteomes" id="UP000034034">
    <property type="component" value="Chromosome"/>
</dbReference>
<feature type="transmembrane region" description="Helical" evidence="1">
    <location>
        <begin position="89"/>
        <end position="109"/>
    </location>
</feature>